<dbReference type="EMBL" id="GECZ01007715">
    <property type="protein sequence ID" value="JAS62054.1"/>
    <property type="molecule type" value="Transcribed_RNA"/>
</dbReference>
<keyword evidence="1" id="KW-0175">Coiled coil</keyword>
<proteinExistence type="predicted"/>
<name>A0A1B6GHY6_9HEMI</name>
<reference evidence="2" key="1">
    <citation type="submission" date="2015-11" db="EMBL/GenBank/DDBJ databases">
        <title>De novo transcriptome assembly of four potential Pierce s Disease insect vectors from Arizona vineyards.</title>
        <authorList>
            <person name="Tassone E.E."/>
        </authorList>
    </citation>
    <scope>NUCLEOTIDE SEQUENCE</scope>
</reference>
<dbReference type="AlphaFoldDB" id="A0A1B6GHY6"/>
<feature type="non-terminal residue" evidence="2">
    <location>
        <position position="211"/>
    </location>
</feature>
<protein>
    <submittedName>
        <fullName evidence="2">Uncharacterized protein</fullName>
    </submittedName>
</protein>
<feature type="non-terminal residue" evidence="2">
    <location>
        <position position="1"/>
    </location>
</feature>
<accession>A0A1B6GHY6</accession>
<organism evidence="2">
    <name type="scientific">Cuerna arida</name>
    <dbReference type="NCBI Taxonomy" id="1464854"/>
    <lineage>
        <taxon>Eukaryota</taxon>
        <taxon>Metazoa</taxon>
        <taxon>Ecdysozoa</taxon>
        <taxon>Arthropoda</taxon>
        <taxon>Hexapoda</taxon>
        <taxon>Insecta</taxon>
        <taxon>Pterygota</taxon>
        <taxon>Neoptera</taxon>
        <taxon>Paraneoptera</taxon>
        <taxon>Hemiptera</taxon>
        <taxon>Auchenorrhyncha</taxon>
        <taxon>Membracoidea</taxon>
        <taxon>Cicadellidae</taxon>
        <taxon>Cicadellinae</taxon>
        <taxon>Proconiini</taxon>
        <taxon>Cuerna</taxon>
    </lineage>
</organism>
<gene>
    <name evidence="2" type="ORF">g.6991</name>
</gene>
<evidence type="ECO:0000313" key="2">
    <source>
        <dbReference type="EMBL" id="JAS62054.1"/>
    </source>
</evidence>
<evidence type="ECO:0000256" key="1">
    <source>
        <dbReference type="SAM" id="Coils"/>
    </source>
</evidence>
<sequence>VGTKEENDKLNAEILRLRTELQKAELHINTSQRRESQLSAECKRLREELSVMSARLTAEISSARKLDQVAADKDRLAAELQEVRDQLAHRLNEREAVEIADRVGTKEENDKLNAEILRLRTELQKAELHINTSQRRESQLSAECKRLREELSVMSARLTAEISSARKLDQVAADKDRLAAELQEVRDQLAHRLNEREAVEIADRVGTKEEN</sequence>
<feature type="coiled-coil region" evidence="1">
    <location>
        <begin position="7"/>
        <end position="195"/>
    </location>
</feature>